<evidence type="ECO:0000256" key="1">
    <source>
        <dbReference type="ARBA" id="ARBA00004417"/>
    </source>
</evidence>
<comment type="similarity">
    <text evidence="2">Belongs to the ABC transporter superfamily.</text>
</comment>
<dbReference type="SUPFAM" id="SSF52540">
    <property type="entry name" value="P-loop containing nucleoside triphosphate hydrolases"/>
    <property type="match status" value="2"/>
</dbReference>
<dbReference type="InterPro" id="IPR050388">
    <property type="entry name" value="ABC_Ni/Peptide_Import"/>
</dbReference>
<dbReference type="GO" id="GO:0005886">
    <property type="term" value="C:plasma membrane"/>
    <property type="evidence" value="ECO:0007669"/>
    <property type="project" value="UniProtKB-SubCell"/>
</dbReference>
<evidence type="ECO:0000259" key="9">
    <source>
        <dbReference type="PROSITE" id="PS50893"/>
    </source>
</evidence>
<dbReference type="InterPro" id="IPR003439">
    <property type="entry name" value="ABC_transporter-like_ATP-bd"/>
</dbReference>
<organism evidence="10 11">
    <name type="scientific">Cupriavidus cauae</name>
    <dbReference type="NCBI Taxonomy" id="2608999"/>
    <lineage>
        <taxon>Bacteria</taxon>
        <taxon>Pseudomonadati</taxon>
        <taxon>Pseudomonadota</taxon>
        <taxon>Betaproteobacteria</taxon>
        <taxon>Burkholderiales</taxon>
        <taxon>Burkholderiaceae</taxon>
        <taxon>Cupriavidus</taxon>
    </lineage>
</organism>
<dbReference type="GO" id="GO:0016887">
    <property type="term" value="F:ATP hydrolysis activity"/>
    <property type="evidence" value="ECO:0007669"/>
    <property type="project" value="InterPro"/>
</dbReference>
<dbReference type="GO" id="GO:0055085">
    <property type="term" value="P:transmembrane transport"/>
    <property type="evidence" value="ECO:0007669"/>
    <property type="project" value="UniProtKB-ARBA"/>
</dbReference>
<keyword evidence="3" id="KW-0813">Transport</keyword>
<dbReference type="Proteomes" id="UP000324324">
    <property type="component" value="Unassembled WGS sequence"/>
</dbReference>
<evidence type="ECO:0000256" key="7">
    <source>
        <dbReference type="ARBA" id="ARBA00022840"/>
    </source>
</evidence>
<dbReference type="AlphaFoldDB" id="A0A5M8B183"/>
<keyword evidence="11" id="KW-1185">Reference proteome</keyword>
<dbReference type="PANTHER" id="PTHR43297:SF2">
    <property type="entry name" value="DIPEPTIDE TRANSPORT ATP-BINDING PROTEIN DPPD"/>
    <property type="match status" value="1"/>
</dbReference>
<dbReference type="Pfam" id="PF08352">
    <property type="entry name" value="oligo_HPY"/>
    <property type="match status" value="2"/>
</dbReference>
<dbReference type="EMBL" id="VWRN01000023">
    <property type="protein sequence ID" value="KAA6128096.1"/>
    <property type="molecule type" value="Genomic_DNA"/>
</dbReference>
<dbReference type="InterPro" id="IPR003593">
    <property type="entry name" value="AAA+_ATPase"/>
</dbReference>
<gene>
    <name evidence="10" type="ORF">F1599_07280</name>
</gene>
<keyword evidence="4" id="KW-1003">Cell membrane</keyword>
<evidence type="ECO:0000313" key="10">
    <source>
        <dbReference type="EMBL" id="KAA6128096.1"/>
    </source>
</evidence>
<dbReference type="Gene3D" id="3.40.50.300">
    <property type="entry name" value="P-loop containing nucleotide triphosphate hydrolases"/>
    <property type="match status" value="2"/>
</dbReference>
<feature type="domain" description="ABC transporter" evidence="9">
    <location>
        <begin position="287"/>
        <end position="538"/>
    </location>
</feature>
<dbReference type="GO" id="GO:0015833">
    <property type="term" value="P:peptide transport"/>
    <property type="evidence" value="ECO:0007669"/>
    <property type="project" value="InterPro"/>
</dbReference>
<dbReference type="InterPro" id="IPR017871">
    <property type="entry name" value="ABC_transporter-like_CS"/>
</dbReference>
<keyword evidence="6" id="KW-0547">Nucleotide-binding</keyword>
<dbReference type="Pfam" id="PF00005">
    <property type="entry name" value="ABC_tran"/>
    <property type="match status" value="2"/>
</dbReference>
<dbReference type="FunFam" id="3.40.50.300:FF:000016">
    <property type="entry name" value="Oligopeptide ABC transporter ATP-binding component"/>
    <property type="match status" value="2"/>
</dbReference>
<keyword evidence="7 10" id="KW-0067">ATP-binding</keyword>
<dbReference type="GO" id="GO:0005524">
    <property type="term" value="F:ATP binding"/>
    <property type="evidence" value="ECO:0007669"/>
    <property type="project" value="UniProtKB-KW"/>
</dbReference>
<feature type="domain" description="ABC transporter" evidence="9">
    <location>
        <begin position="18"/>
        <end position="266"/>
    </location>
</feature>
<dbReference type="PROSITE" id="PS00211">
    <property type="entry name" value="ABC_TRANSPORTER_1"/>
    <property type="match status" value="2"/>
</dbReference>
<dbReference type="PANTHER" id="PTHR43297">
    <property type="entry name" value="OLIGOPEPTIDE TRANSPORT ATP-BINDING PROTEIN APPD"/>
    <property type="match status" value="1"/>
</dbReference>
<sequence>MPPQPVGAPPDAADPALIRVDRLSVTFGDGPEATRAVRDVSFSLRPGERFALVGESGSGKTVTALSMLRLVEDARYQGAIHFGGRDLLRVPDREIRAIRGSDIAMIFQEPMTALNPLYTVGNQIVETLELHEGLDKRAARDRAIALLERTGIEEAAHRFDSFPHQLSGGQRQRAMIAMALACRPKLLLADEPTTALDVTIRVQILELLRDLQAEFGMAVMLITHDLNMVRAFAQRIGVMEQGVLVEIGETAEVFANPRHPYTQRLIDSRPRRDVVPVLPLAPTLLSARGLDVNYTRKRRGLAGWFGRDVVRAVKEVDFDLREGETLGIVGESGSGKTTLAHAVLALQRKSGGQIQFLGRSLDQVKRAERASLRARLQVVFQDPFGSLSPRMTIEQIVGEGLALHQPGLSREAMRERVIEALREVGLDRTALGRYPHEFSGGQRQRIAIARVLILKPQVVVLDEPTSALDVSIQQQVLALLAQLQRKYNLSYLFISHDLAVIRAMAHRVIVMKGGEVVEAGETEAVLGAPQHAYTRKLMRAAQLGMDSVLGRGLEPRPGDVGGWRG</sequence>
<dbReference type="InterPro" id="IPR013563">
    <property type="entry name" value="Oligopep_ABC_C"/>
</dbReference>
<comment type="caution">
    <text evidence="10">The sequence shown here is derived from an EMBL/GenBank/DDBJ whole genome shotgun (WGS) entry which is preliminary data.</text>
</comment>
<proteinExistence type="inferred from homology"/>
<evidence type="ECO:0000256" key="6">
    <source>
        <dbReference type="ARBA" id="ARBA00022741"/>
    </source>
</evidence>
<dbReference type="NCBIfam" id="NF007739">
    <property type="entry name" value="PRK10419.1"/>
    <property type="match status" value="2"/>
</dbReference>
<keyword evidence="8" id="KW-0472">Membrane</keyword>
<accession>A0A5M8B183</accession>
<dbReference type="NCBIfam" id="NF008453">
    <property type="entry name" value="PRK11308.1"/>
    <property type="match status" value="2"/>
</dbReference>
<name>A0A5M8B183_9BURK</name>
<comment type="subcellular location">
    <subcellularLocation>
        <location evidence="1">Cell inner membrane</location>
        <topology evidence="1">Peripheral membrane protein</topology>
    </subcellularLocation>
</comment>
<dbReference type="SMART" id="SM00382">
    <property type="entry name" value="AAA"/>
    <property type="match status" value="2"/>
</dbReference>
<dbReference type="CDD" id="cd03257">
    <property type="entry name" value="ABC_NikE_OppD_transporters"/>
    <property type="match status" value="2"/>
</dbReference>
<evidence type="ECO:0000256" key="4">
    <source>
        <dbReference type="ARBA" id="ARBA00022475"/>
    </source>
</evidence>
<evidence type="ECO:0000256" key="5">
    <source>
        <dbReference type="ARBA" id="ARBA00022519"/>
    </source>
</evidence>
<evidence type="ECO:0000313" key="11">
    <source>
        <dbReference type="Proteomes" id="UP000324324"/>
    </source>
</evidence>
<evidence type="ECO:0000256" key="2">
    <source>
        <dbReference type="ARBA" id="ARBA00005417"/>
    </source>
</evidence>
<keyword evidence="5" id="KW-0997">Cell inner membrane</keyword>
<reference evidence="10 11" key="1">
    <citation type="submission" date="2019-09" db="EMBL/GenBank/DDBJ databases">
        <title>Isolation of a novel species in the genus Cupriavidus from patients with sepsis using whole genome sequencing.</title>
        <authorList>
            <person name="Kweon O.J."/>
            <person name="Lee M.-K."/>
        </authorList>
    </citation>
    <scope>NUCLEOTIDE SEQUENCE [LARGE SCALE GENOMIC DNA]</scope>
    <source>
        <strain evidence="10 11">MKL-01</strain>
    </source>
</reference>
<dbReference type="InterPro" id="IPR027417">
    <property type="entry name" value="P-loop_NTPase"/>
</dbReference>
<dbReference type="PROSITE" id="PS50893">
    <property type="entry name" value="ABC_TRANSPORTER_2"/>
    <property type="match status" value="2"/>
</dbReference>
<protein>
    <submittedName>
        <fullName evidence="10">ABC transporter ATP-binding protein</fullName>
    </submittedName>
</protein>
<dbReference type="RefSeq" id="WP_150082698.1">
    <property type="nucleotide sequence ID" value="NZ_VWRN01000023.1"/>
</dbReference>
<evidence type="ECO:0000256" key="3">
    <source>
        <dbReference type="ARBA" id="ARBA00022448"/>
    </source>
</evidence>
<evidence type="ECO:0000256" key="8">
    <source>
        <dbReference type="ARBA" id="ARBA00023136"/>
    </source>
</evidence>